<dbReference type="FunFam" id="3.40.50.300:FF:000006">
    <property type="entry name" value="DNA-binding transcriptional regulator NtrC"/>
    <property type="match status" value="1"/>
</dbReference>
<evidence type="ECO:0000313" key="18">
    <source>
        <dbReference type="Proteomes" id="UP000481876"/>
    </source>
</evidence>
<organism evidence="17 18">
    <name type="scientific">Brucella anthropi</name>
    <name type="common">Ochrobactrum anthropi</name>
    <dbReference type="NCBI Taxonomy" id="529"/>
    <lineage>
        <taxon>Bacteria</taxon>
        <taxon>Pseudomonadati</taxon>
        <taxon>Pseudomonadota</taxon>
        <taxon>Alphaproteobacteria</taxon>
        <taxon>Hyphomicrobiales</taxon>
        <taxon>Brucellaceae</taxon>
        <taxon>Brucella/Ochrobactrum group</taxon>
        <taxon>Brucella</taxon>
    </lineage>
</organism>
<feature type="modified residue" description="4-aspartylphosphate" evidence="15">
    <location>
        <position position="58"/>
    </location>
</feature>
<dbReference type="GO" id="GO:0006355">
    <property type="term" value="P:regulation of DNA-templated transcription"/>
    <property type="evidence" value="ECO:0007669"/>
    <property type="project" value="InterPro"/>
</dbReference>
<comment type="subcellular location">
    <subcellularLocation>
        <location evidence="1 16">Cytoplasm</location>
    </subcellularLocation>
</comment>
<dbReference type="Gene3D" id="3.40.50.300">
    <property type="entry name" value="P-loop containing nucleotide triphosphate hydrolases"/>
    <property type="match status" value="1"/>
</dbReference>
<keyword evidence="10 16" id="KW-0238">DNA-binding</keyword>
<dbReference type="InterPro" id="IPR025943">
    <property type="entry name" value="Sigma_54_int_dom_ATP-bd_2"/>
</dbReference>
<sequence>MIAGRPTGTILVADDDAAIRTVLNQALSRAGYDVRVTSNAASLWRWVAAGDGDLVITDVNMPDENAFDLLPRIKKMRPDLPVLVMSAQNTFMTAIRASEAGAYEYLPKPFDLTELINIVGRALSEPKHKPIAALSDEQADNMPLVGRSPAMQEIYRVLARMMQTDLTVMVTGESGTGKELVASALHEYGRRRKGPFVAINMAAIPRDLIESELFGHEKGAFTGAQNRSSGRFEQANGGTLFLDEIGDMPMEAQTRLLRVLQQGEYMTVGGRTPIKTDVRIVAATNKDLRQLIAQGLFREDLYYRLNVVPLRLPPLRERSEDVADLVRHFFKRAAEEGLPEKRISTAGLEMMRRYPWPGNVRELENLVRRLAALYPQEEISPEIIETELKSELAKPDIVPAGGGDMENISISQAVEQNMQRYFASFGADLPPPGLYHRVLAELEYPLILACLTATRGNQIKAADLLGLNRNTLRKKIRELGVNIYRGNKGN</sequence>
<evidence type="ECO:0000256" key="3">
    <source>
        <dbReference type="ARBA" id="ARBA00022490"/>
    </source>
</evidence>
<evidence type="ECO:0000256" key="12">
    <source>
        <dbReference type="ARBA" id="ARBA00023163"/>
    </source>
</evidence>
<dbReference type="SMART" id="SM00448">
    <property type="entry name" value="REC"/>
    <property type="match status" value="1"/>
</dbReference>
<dbReference type="InterPro" id="IPR025662">
    <property type="entry name" value="Sigma_54_int_dom_ATP-bd_1"/>
</dbReference>
<dbReference type="PROSITE" id="PS00688">
    <property type="entry name" value="SIGMA54_INTERACT_3"/>
    <property type="match status" value="1"/>
</dbReference>
<evidence type="ECO:0000256" key="15">
    <source>
        <dbReference type="PROSITE-ProRule" id="PRU00169"/>
    </source>
</evidence>
<dbReference type="InterPro" id="IPR001789">
    <property type="entry name" value="Sig_transdc_resp-reg_receiver"/>
</dbReference>
<keyword evidence="12 16" id="KW-0804">Transcription</keyword>
<evidence type="ECO:0000256" key="2">
    <source>
        <dbReference type="ARBA" id="ARBA00019059"/>
    </source>
</evidence>
<keyword evidence="4 16" id="KW-0678">Repressor</keyword>
<dbReference type="InterPro" id="IPR010114">
    <property type="entry name" value="Transcript_reg_NtrC"/>
</dbReference>
<dbReference type="InterPro" id="IPR058031">
    <property type="entry name" value="AAA_lid_NorR"/>
</dbReference>
<protein>
    <recommendedName>
        <fullName evidence="2 16">DNA-binding transcriptional regulator NtrC</fullName>
    </recommendedName>
    <alternativeName>
        <fullName evidence="16">Nitrogen regulation protein NR(I)</fullName>
    </alternativeName>
</protein>
<reference evidence="17 18" key="1">
    <citation type="submission" date="2019-09" db="EMBL/GenBank/DDBJ databases">
        <title>Taxonomic organization of the family Brucellaceae based on a phylogenomic approach.</title>
        <authorList>
            <person name="Leclercq S."/>
            <person name="Cloeckaert A."/>
            <person name="Zygmunt M.S."/>
        </authorList>
    </citation>
    <scope>NUCLEOTIDE SEQUENCE [LARGE SCALE GENOMIC DNA]</scope>
    <source>
        <strain evidence="17 18">LMG 3313</strain>
    </source>
</reference>
<keyword evidence="5 15" id="KW-0597">Phosphoprotein</keyword>
<dbReference type="PROSITE" id="PS00675">
    <property type="entry name" value="SIGMA54_INTERACT_1"/>
    <property type="match status" value="1"/>
</dbReference>
<dbReference type="InterPro" id="IPR011006">
    <property type="entry name" value="CheY-like_superfamily"/>
</dbReference>
<evidence type="ECO:0000256" key="8">
    <source>
        <dbReference type="ARBA" id="ARBA00023012"/>
    </source>
</evidence>
<dbReference type="Pfam" id="PF00072">
    <property type="entry name" value="Response_reg"/>
    <property type="match status" value="1"/>
</dbReference>
<comment type="caution">
    <text evidence="17">The sequence shown here is derived from an EMBL/GenBank/DDBJ whole genome shotgun (WGS) entry which is preliminary data.</text>
</comment>
<evidence type="ECO:0000256" key="16">
    <source>
        <dbReference type="RuleBase" id="RU365013"/>
    </source>
</evidence>
<dbReference type="InterPro" id="IPR027417">
    <property type="entry name" value="P-loop_NTPase"/>
</dbReference>
<dbReference type="PANTHER" id="PTHR32071">
    <property type="entry name" value="TRANSCRIPTIONAL REGULATORY PROTEIN"/>
    <property type="match status" value="1"/>
</dbReference>
<accession>A0A011UI63</accession>
<dbReference type="CDD" id="cd19928">
    <property type="entry name" value="REC_RcNtrC-like"/>
    <property type="match status" value="1"/>
</dbReference>
<dbReference type="SUPFAM" id="SSF46689">
    <property type="entry name" value="Homeodomain-like"/>
    <property type="match status" value="1"/>
</dbReference>
<dbReference type="Pfam" id="PF02954">
    <property type="entry name" value="HTH_8"/>
    <property type="match status" value="1"/>
</dbReference>
<keyword evidence="8 16" id="KW-0902">Two-component regulatory system</keyword>
<dbReference type="PROSITE" id="PS50045">
    <property type="entry name" value="SIGMA54_INTERACT_4"/>
    <property type="match status" value="1"/>
</dbReference>
<keyword evidence="3 16" id="KW-0963">Cytoplasm</keyword>
<evidence type="ECO:0000256" key="10">
    <source>
        <dbReference type="ARBA" id="ARBA00023125"/>
    </source>
</evidence>
<evidence type="ECO:0000256" key="13">
    <source>
        <dbReference type="ARBA" id="ARBA00023231"/>
    </source>
</evidence>
<evidence type="ECO:0000256" key="6">
    <source>
        <dbReference type="ARBA" id="ARBA00022741"/>
    </source>
</evidence>
<dbReference type="GO" id="GO:0006808">
    <property type="term" value="P:regulation of nitrogen utilization"/>
    <property type="evidence" value="ECO:0007669"/>
    <property type="project" value="UniProtKB-UniRule"/>
</dbReference>
<dbReference type="PROSITE" id="PS00676">
    <property type="entry name" value="SIGMA54_INTERACT_2"/>
    <property type="match status" value="1"/>
</dbReference>
<dbReference type="SMART" id="SM00382">
    <property type="entry name" value="AAA"/>
    <property type="match status" value="1"/>
</dbReference>
<dbReference type="PANTHER" id="PTHR32071:SF95">
    <property type="entry name" value="DNA-BINDING TRANSCRIPTIONAL REGULATOR NTRC"/>
    <property type="match status" value="1"/>
</dbReference>
<evidence type="ECO:0000256" key="11">
    <source>
        <dbReference type="ARBA" id="ARBA00023159"/>
    </source>
</evidence>
<dbReference type="InterPro" id="IPR002197">
    <property type="entry name" value="HTH_Fis"/>
</dbReference>
<name>A0A011UI63_BRUAN</name>
<dbReference type="Gene3D" id="3.40.50.2300">
    <property type="match status" value="1"/>
</dbReference>
<keyword evidence="11 16" id="KW-0010">Activator</keyword>
<dbReference type="Pfam" id="PF25601">
    <property type="entry name" value="AAA_lid_14"/>
    <property type="match status" value="1"/>
</dbReference>
<evidence type="ECO:0000256" key="14">
    <source>
        <dbReference type="ARBA" id="ARBA00043886"/>
    </source>
</evidence>
<dbReference type="InterPro" id="IPR025944">
    <property type="entry name" value="Sigma_54_int_dom_CS"/>
</dbReference>
<dbReference type="Gene3D" id="1.10.8.60">
    <property type="match status" value="1"/>
</dbReference>
<dbReference type="RefSeq" id="WP_029924717.1">
    <property type="nucleotide sequence ID" value="NZ_JANFHU010000002.1"/>
</dbReference>
<dbReference type="GO" id="GO:0000156">
    <property type="term" value="F:phosphorelay response regulator activity"/>
    <property type="evidence" value="ECO:0007669"/>
    <property type="project" value="UniProtKB-UniRule"/>
</dbReference>
<keyword evidence="13 16" id="KW-0535">Nitrogen fixation</keyword>
<dbReference type="GO" id="GO:0005737">
    <property type="term" value="C:cytoplasm"/>
    <property type="evidence" value="ECO:0007669"/>
    <property type="project" value="UniProtKB-SubCell"/>
</dbReference>
<evidence type="ECO:0000313" key="17">
    <source>
        <dbReference type="EMBL" id="KAB2773154.1"/>
    </source>
</evidence>
<keyword evidence="6 16" id="KW-0547">Nucleotide-binding</keyword>
<dbReference type="CDD" id="cd00009">
    <property type="entry name" value="AAA"/>
    <property type="match status" value="1"/>
</dbReference>
<dbReference type="PRINTS" id="PR01590">
    <property type="entry name" value="HTHFIS"/>
</dbReference>
<dbReference type="PROSITE" id="PS50110">
    <property type="entry name" value="RESPONSE_REGULATORY"/>
    <property type="match status" value="1"/>
</dbReference>
<dbReference type="AlphaFoldDB" id="A0A011UI63"/>
<gene>
    <name evidence="16 17" type="primary">ntrC</name>
    <name evidence="17" type="ORF">F9L04_03315</name>
</gene>
<keyword evidence="9 16" id="KW-0805">Transcription regulation</keyword>
<evidence type="ECO:0000256" key="5">
    <source>
        <dbReference type="ARBA" id="ARBA00022553"/>
    </source>
</evidence>
<evidence type="ECO:0000256" key="1">
    <source>
        <dbReference type="ARBA" id="ARBA00004496"/>
    </source>
</evidence>
<evidence type="ECO:0000256" key="9">
    <source>
        <dbReference type="ARBA" id="ARBA00023015"/>
    </source>
</evidence>
<comment type="function">
    <text evidence="14 16">Member of the two-component regulatory system NtrB/NtrC, which controls expression of the nitrogen-regulated (ntr) genes in response to nitrogen limitation. Phosphorylated NtrC binds directly to DNA and stimulates the formation of open promoter-sigma54-RNA polymerase complexes.</text>
</comment>
<dbReference type="SUPFAM" id="SSF52172">
    <property type="entry name" value="CheY-like"/>
    <property type="match status" value="1"/>
</dbReference>
<proteinExistence type="predicted"/>
<evidence type="ECO:0000256" key="7">
    <source>
        <dbReference type="ARBA" id="ARBA00022840"/>
    </source>
</evidence>
<keyword evidence="7 16" id="KW-0067">ATP-binding</keyword>
<dbReference type="InterPro" id="IPR002078">
    <property type="entry name" value="Sigma_54_int"/>
</dbReference>
<dbReference type="GO" id="GO:0043565">
    <property type="term" value="F:sequence-specific DNA binding"/>
    <property type="evidence" value="ECO:0007669"/>
    <property type="project" value="InterPro"/>
</dbReference>
<dbReference type="Gene3D" id="1.10.10.60">
    <property type="entry name" value="Homeodomain-like"/>
    <property type="match status" value="1"/>
</dbReference>
<evidence type="ECO:0000256" key="4">
    <source>
        <dbReference type="ARBA" id="ARBA00022491"/>
    </source>
</evidence>
<dbReference type="EMBL" id="WBWS01000002">
    <property type="protein sequence ID" value="KAB2773154.1"/>
    <property type="molecule type" value="Genomic_DNA"/>
</dbReference>
<dbReference type="InterPro" id="IPR009057">
    <property type="entry name" value="Homeodomain-like_sf"/>
</dbReference>
<dbReference type="Proteomes" id="UP000481876">
    <property type="component" value="Unassembled WGS sequence"/>
</dbReference>
<dbReference type="NCBIfam" id="TIGR01818">
    <property type="entry name" value="ntrC"/>
    <property type="match status" value="1"/>
</dbReference>
<dbReference type="Pfam" id="PF00158">
    <property type="entry name" value="Sigma54_activat"/>
    <property type="match status" value="1"/>
</dbReference>
<dbReference type="SUPFAM" id="SSF52540">
    <property type="entry name" value="P-loop containing nucleoside triphosphate hydrolases"/>
    <property type="match status" value="1"/>
</dbReference>
<dbReference type="InterPro" id="IPR003593">
    <property type="entry name" value="AAA+_ATPase"/>
</dbReference>
<dbReference type="GO" id="GO:0005524">
    <property type="term" value="F:ATP binding"/>
    <property type="evidence" value="ECO:0007669"/>
    <property type="project" value="UniProtKB-KW"/>
</dbReference>